<sequence length="247" mass="26551">MGTEEQNEDFQRLHQLIAGADDVKGFLEGMTRYAAAALSRTAGSRIECAVTLHRRRRRATIAGSSDIAILLDGVEQSLGDGPCLEALQTLQPVLLADTDNDVRWPAYSRSLAAAGSRSVLGVPLDLGNDASAALNFFAADTGLFTRETIDEAAVFADMAGQALRLAVRIATADLLASDLKAAMESRTSIDLATGIIMEQDHCSQEEAFTKLHQASANRNEKLRDLAEEILRARTSAEQAASSTHFDM</sequence>
<dbReference type="SMART" id="SM00065">
    <property type="entry name" value="GAF"/>
    <property type="match status" value="1"/>
</dbReference>
<dbReference type="InterPro" id="IPR005561">
    <property type="entry name" value="ANTAR"/>
</dbReference>
<dbReference type="AlphaFoldDB" id="A0A1H1TQC3"/>
<dbReference type="Pfam" id="PF13185">
    <property type="entry name" value="GAF_2"/>
    <property type="match status" value="1"/>
</dbReference>
<reference evidence="7" key="1">
    <citation type="submission" date="2016-10" db="EMBL/GenBank/DDBJ databases">
        <authorList>
            <person name="Varghese N."/>
            <person name="Submissions S."/>
        </authorList>
    </citation>
    <scope>NUCLEOTIDE SEQUENCE [LARGE SCALE GENOMIC DNA]</scope>
    <source>
        <strain evidence="7">IMMIB L-1606</strain>
    </source>
</reference>
<dbReference type="EMBL" id="LT629779">
    <property type="protein sequence ID" value="SDS61759.1"/>
    <property type="molecule type" value="Genomic_DNA"/>
</dbReference>
<evidence type="ECO:0000313" key="6">
    <source>
        <dbReference type="EMBL" id="SDS61759.1"/>
    </source>
</evidence>
<keyword evidence="2" id="KW-0418">Kinase</keyword>
<name>A0A1H1TQC3_9MICC</name>
<dbReference type="OrthoDB" id="3820533at2"/>
<dbReference type="InterPro" id="IPR036388">
    <property type="entry name" value="WH-like_DNA-bd_sf"/>
</dbReference>
<dbReference type="SUPFAM" id="SSF52172">
    <property type="entry name" value="CheY-like"/>
    <property type="match status" value="1"/>
</dbReference>
<accession>A0A1H1TQC3</accession>
<proteinExistence type="predicted"/>
<keyword evidence="7" id="KW-1185">Reference proteome</keyword>
<gene>
    <name evidence="6" type="ORF">SAMN04489743_0459</name>
</gene>
<protein>
    <submittedName>
        <fullName evidence="6">GAF domain-containing protein</fullName>
    </submittedName>
</protein>
<dbReference type="SUPFAM" id="SSF55781">
    <property type="entry name" value="GAF domain-like"/>
    <property type="match status" value="1"/>
</dbReference>
<organism evidence="6 7">
    <name type="scientific">Pseudarthrobacter equi</name>
    <dbReference type="NCBI Taxonomy" id="728066"/>
    <lineage>
        <taxon>Bacteria</taxon>
        <taxon>Bacillati</taxon>
        <taxon>Actinomycetota</taxon>
        <taxon>Actinomycetes</taxon>
        <taxon>Micrococcales</taxon>
        <taxon>Micrococcaceae</taxon>
        <taxon>Pseudarthrobacter</taxon>
    </lineage>
</organism>
<evidence type="ECO:0000256" key="3">
    <source>
        <dbReference type="ARBA" id="ARBA00023015"/>
    </source>
</evidence>
<dbReference type="InterPro" id="IPR011006">
    <property type="entry name" value="CheY-like_superfamily"/>
</dbReference>
<keyword evidence="4" id="KW-0804">Transcription</keyword>
<dbReference type="InterPro" id="IPR003018">
    <property type="entry name" value="GAF"/>
</dbReference>
<dbReference type="Pfam" id="PF03861">
    <property type="entry name" value="ANTAR"/>
    <property type="match status" value="1"/>
</dbReference>
<dbReference type="Gene3D" id="1.10.10.10">
    <property type="entry name" value="Winged helix-like DNA-binding domain superfamily/Winged helix DNA-binding domain"/>
    <property type="match status" value="1"/>
</dbReference>
<dbReference type="GO" id="GO:0016301">
    <property type="term" value="F:kinase activity"/>
    <property type="evidence" value="ECO:0007669"/>
    <property type="project" value="UniProtKB-KW"/>
</dbReference>
<keyword evidence="1" id="KW-0808">Transferase</keyword>
<dbReference type="RefSeq" id="WP_091717210.1">
    <property type="nucleotide sequence ID" value="NZ_CAUQLD010000001.1"/>
</dbReference>
<dbReference type="PROSITE" id="PS50921">
    <property type="entry name" value="ANTAR"/>
    <property type="match status" value="1"/>
</dbReference>
<evidence type="ECO:0000256" key="2">
    <source>
        <dbReference type="ARBA" id="ARBA00022777"/>
    </source>
</evidence>
<dbReference type="Proteomes" id="UP000198751">
    <property type="component" value="Chromosome I"/>
</dbReference>
<feature type="domain" description="ANTAR" evidence="5">
    <location>
        <begin position="169"/>
        <end position="230"/>
    </location>
</feature>
<dbReference type="GO" id="GO:0003723">
    <property type="term" value="F:RNA binding"/>
    <property type="evidence" value="ECO:0007669"/>
    <property type="project" value="InterPro"/>
</dbReference>
<keyword evidence="3" id="KW-0805">Transcription regulation</keyword>
<evidence type="ECO:0000259" key="5">
    <source>
        <dbReference type="PROSITE" id="PS50921"/>
    </source>
</evidence>
<dbReference type="SMART" id="SM01012">
    <property type="entry name" value="ANTAR"/>
    <property type="match status" value="1"/>
</dbReference>
<dbReference type="Gene3D" id="3.30.450.40">
    <property type="match status" value="1"/>
</dbReference>
<evidence type="ECO:0000313" key="7">
    <source>
        <dbReference type="Proteomes" id="UP000198751"/>
    </source>
</evidence>
<dbReference type="InterPro" id="IPR029016">
    <property type="entry name" value="GAF-like_dom_sf"/>
</dbReference>
<evidence type="ECO:0000256" key="4">
    <source>
        <dbReference type="ARBA" id="ARBA00023163"/>
    </source>
</evidence>
<evidence type="ECO:0000256" key="1">
    <source>
        <dbReference type="ARBA" id="ARBA00022679"/>
    </source>
</evidence>